<dbReference type="SUPFAM" id="SSF52540">
    <property type="entry name" value="P-loop containing nucleoside triphosphate hydrolases"/>
    <property type="match status" value="1"/>
</dbReference>
<dbReference type="Gene3D" id="3.40.50.300">
    <property type="entry name" value="P-loop containing nucleotide triphosphate hydrolases"/>
    <property type="match status" value="1"/>
</dbReference>
<accession>A0A6J7XEZ1</accession>
<name>A0A6J7XEZ1_9CAUD</name>
<feature type="domain" description="SF4 helicase" evidence="1">
    <location>
        <begin position="158"/>
        <end position="420"/>
    </location>
</feature>
<dbReference type="EMBL" id="LR798360">
    <property type="protein sequence ID" value="CAB5226395.1"/>
    <property type="molecule type" value="Genomic_DNA"/>
</dbReference>
<dbReference type="GO" id="GO:0003678">
    <property type="term" value="F:DNA helicase activity"/>
    <property type="evidence" value="ECO:0007669"/>
    <property type="project" value="InterPro"/>
</dbReference>
<evidence type="ECO:0000259" key="1">
    <source>
        <dbReference type="PROSITE" id="PS51199"/>
    </source>
</evidence>
<keyword evidence="2" id="KW-0378">Hydrolase</keyword>
<gene>
    <name evidence="2" type="ORF">UFOVP760_171</name>
</gene>
<dbReference type="PANTHER" id="PTHR30153:SF2">
    <property type="entry name" value="REPLICATIVE DNA HELICASE"/>
    <property type="match status" value="1"/>
</dbReference>
<keyword evidence="2" id="KW-0547">Nucleotide-binding</keyword>
<protein>
    <submittedName>
        <fullName evidence="2">DnaB Replicative DNA helicase</fullName>
    </submittedName>
</protein>
<dbReference type="PANTHER" id="PTHR30153">
    <property type="entry name" value="REPLICATIVE DNA HELICASE DNAB"/>
    <property type="match status" value="1"/>
</dbReference>
<dbReference type="GO" id="GO:0006260">
    <property type="term" value="P:DNA replication"/>
    <property type="evidence" value="ECO:0007669"/>
    <property type="project" value="InterPro"/>
</dbReference>
<dbReference type="Pfam" id="PF03796">
    <property type="entry name" value="DnaB_C"/>
    <property type="match status" value="1"/>
</dbReference>
<evidence type="ECO:0000313" key="2">
    <source>
        <dbReference type="EMBL" id="CAB5226395.1"/>
    </source>
</evidence>
<dbReference type="InterPro" id="IPR007694">
    <property type="entry name" value="DNA_helicase_DnaB-like_C"/>
</dbReference>
<dbReference type="GO" id="GO:0005524">
    <property type="term" value="F:ATP binding"/>
    <property type="evidence" value="ECO:0007669"/>
    <property type="project" value="InterPro"/>
</dbReference>
<organism evidence="2">
    <name type="scientific">uncultured Caudovirales phage</name>
    <dbReference type="NCBI Taxonomy" id="2100421"/>
    <lineage>
        <taxon>Viruses</taxon>
        <taxon>Duplodnaviria</taxon>
        <taxon>Heunggongvirae</taxon>
        <taxon>Uroviricota</taxon>
        <taxon>Caudoviricetes</taxon>
        <taxon>Peduoviridae</taxon>
        <taxon>Maltschvirus</taxon>
        <taxon>Maltschvirus maltsch</taxon>
    </lineage>
</organism>
<dbReference type="PROSITE" id="PS51199">
    <property type="entry name" value="SF4_HELICASE"/>
    <property type="match status" value="1"/>
</dbReference>
<dbReference type="InterPro" id="IPR027417">
    <property type="entry name" value="P-loop_NTPase"/>
</dbReference>
<keyword evidence="2" id="KW-0347">Helicase</keyword>
<sequence>MSKIDHDYFEKVMVHRALTDETYLASIVDYVKPAYFKDKDIKPVFEIIKDFFNRRNACPTLTEIKACLTTTELKDSFKRTVEGFKGIDKNINTDELYQNTETFLKEKAVYHTMLEVVEKPDMDTTQVLEKFEVACNISLTTEVGLDLFNEVDAIANNLNSQVNFIPTGWTWLDERIGGGFLQEGRAMYVFTGETNIGKSIFLGNVAINIAKQGKSVLLISLEMPEMIYAQRLSSNITKIPLSKIKTEVPTLKSALEEYASGNPEAKILIKEFPPSSITVGFLQSYIKKLRNKGMKFDAIVLDYVNLLHYPGESNSYEKVKKITEQLRSLTYIFNCPIISATQLNRSGYGTSDPGMNTISESMGLAHTADVLMSIWQEPTDRELGVIKMGMMKNRFGPNFGQCIMRIDYSTLTLSEDEHINDTAASTSTINALASLSSE</sequence>
<keyword evidence="2" id="KW-0067">ATP-binding</keyword>
<proteinExistence type="predicted"/>
<reference evidence="2" key="1">
    <citation type="submission" date="2020-05" db="EMBL/GenBank/DDBJ databases">
        <authorList>
            <person name="Chiriac C."/>
            <person name="Salcher M."/>
            <person name="Ghai R."/>
            <person name="Kavagutti S V."/>
        </authorList>
    </citation>
    <scope>NUCLEOTIDE SEQUENCE</scope>
</reference>